<keyword evidence="1" id="KW-0862">Zinc</keyword>
<evidence type="ECO:0000256" key="1">
    <source>
        <dbReference type="PROSITE-ProRule" id="PRU00175"/>
    </source>
</evidence>
<evidence type="ECO:0000259" key="3">
    <source>
        <dbReference type="PROSITE" id="PS50089"/>
    </source>
</evidence>
<feature type="compositionally biased region" description="Acidic residues" evidence="2">
    <location>
        <begin position="345"/>
        <end position="354"/>
    </location>
</feature>
<dbReference type="AlphaFoldDB" id="A0A8H5GE06"/>
<dbReference type="GO" id="GO:0008270">
    <property type="term" value="F:zinc ion binding"/>
    <property type="evidence" value="ECO:0007669"/>
    <property type="project" value="UniProtKB-KW"/>
</dbReference>
<keyword evidence="5" id="KW-1185">Reference proteome</keyword>
<dbReference type="OrthoDB" id="8062037at2759"/>
<name>A0A8H5GE06_9AGAR</name>
<dbReference type="SUPFAM" id="SSF57850">
    <property type="entry name" value="RING/U-box"/>
    <property type="match status" value="1"/>
</dbReference>
<feature type="compositionally biased region" description="Acidic residues" evidence="2">
    <location>
        <begin position="286"/>
        <end position="322"/>
    </location>
</feature>
<dbReference type="InterPro" id="IPR013083">
    <property type="entry name" value="Znf_RING/FYVE/PHD"/>
</dbReference>
<feature type="region of interest" description="Disordered" evidence="2">
    <location>
        <begin position="392"/>
        <end position="441"/>
    </location>
</feature>
<dbReference type="Gene3D" id="3.30.40.10">
    <property type="entry name" value="Zinc/RING finger domain, C3HC4 (zinc finger)"/>
    <property type="match status" value="1"/>
</dbReference>
<evidence type="ECO:0000313" key="5">
    <source>
        <dbReference type="Proteomes" id="UP000559027"/>
    </source>
</evidence>
<dbReference type="InterPro" id="IPR001841">
    <property type="entry name" value="Znf_RING"/>
</dbReference>
<feature type="region of interest" description="Disordered" evidence="2">
    <location>
        <begin position="283"/>
        <end position="354"/>
    </location>
</feature>
<accession>A0A8H5GE06</accession>
<evidence type="ECO:0000256" key="2">
    <source>
        <dbReference type="SAM" id="MobiDB-lite"/>
    </source>
</evidence>
<dbReference type="PROSITE" id="PS50089">
    <property type="entry name" value="ZF_RING_2"/>
    <property type="match status" value="1"/>
</dbReference>
<feature type="domain" description="RING-type" evidence="3">
    <location>
        <begin position="48"/>
        <end position="112"/>
    </location>
</feature>
<reference evidence="4 5" key="1">
    <citation type="journal article" date="2020" name="ISME J.">
        <title>Uncovering the hidden diversity of litter-decomposition mechanisms in mushroom-forming fungi.</title>
        <authorList>
            <person name="Floudas D."/>
            <person name="Bentzer J."/>
            <person name="Ahren D."/>
            <person name="Johansson T."/>
            <person name="Persson P."/>
            <person name="Tunlid A."/>
        </authorList>
    </citation>
    <scope>NUCLEOTIDE SEQUENCE [LARGE SCALE GENOMIC DNA]</scope>
    <source>
        <strain evidence="4 5">CBS 146.42</strain>
    </source>
</reference>
<dbReference type="Proteomes" id="UP000559027">
    <property type="component" value="Unassembled WGS sequence"/>
</dbReference>
<gene>
    <name evidence="4" type="ORF">D9756_000670</name>
</gene>
<keyword evidence="1" id="KW-0863">Zinc-finger</keyword>
<organism evidence="4 5">
    <name type="scientific">Leucocoprinus leucothites</name>
    <dbReference type="NCBI Taxonomy" id="201217"/>
    <lineage>
        <taxon>Eukaryota</taxon>
        <taxon>Fungi</taxon>
        <taxon>Dikarya</taxon>
        <taxon>Basidiomycota</taxon>
        <taxon>Agaricomycotina</taxon>
        <taxon>Agaricomycetes</taxon>
        <taxon>Agaricomycetidae</taxon>
        <taxon>Agaricales</taxon>
        <taxon>Agaricineae</taxon>
        <taxon>Agaricaceae</taxon>
        <taxon>Leucocoprinus</taxon>
    </lineage>
</organism>
<protein>
    <recommendedName>
        <fullName evidence="3">RING-type domain-containing protein</fullName>
    </recommendedName>
</protein>
<evidence type="ECO:0000313" key="4">
    <source>
        <dbReference type="EMBL" id="KAF5363304.1"/>
    </source>
</evidence>
<sequence length="441" mass="48961">MDTFLARAAALQLVQDAILSSANSETVKNFIQDLPVLPREQIPLEDNCPICLLPFVEILQDEEESTEKGLEEKEGDKEVGGITKLEECGHIFCRRDLVEWIKTHHLSCPTCRSRFIQINTYQDDASSDGGEYLPSSEGEDDIEVDADLFEVADLPSEDRYDLYQPDWEDDIESAPVVDPEIEEREAMMEDGAAWMYDYDPEYDDVGVEDGSEDVDFNSEMVEGILDPEFEPMIEDAGEADFDPCLQEADPDVGSLDPGFVDEGAGSGFDSIAVEDGIWEPPGFGPAEEEEPPEFDPIDGEPWDPPDFDLTEMEGEANDEDFDPGLTMDQTSEDFTDDPGLPLEELGYEPDSDPVFEGDYAPDYMDEARLEEIYTIDDSLSDSEQEALEVELGLTDGESNTSSSSEEEIQGPAQLTPIQISVDGDKTGETIISHTYDPQPLK</sequence>
<keyword evidence="1" id="KW-0479">Metal-binding</keyword>
<dbReference type="EMBL" id="JAACJO010000001">
    <property type="protein sequence ID" value="KAF5363304.1"/>
    <property type="molecule type" value="Genomic_DNA"/>
</dbReference>
<comment type="caution">
    <text evidence="4">The sequence shown here is derived from an EMBL/GenBank/DDBJ whole genome shotgun (WGS) entry which is preliminary data.</text>
</comment>
<proteinExistence type="predicted"/>